<evidence type="ECO:0000256" key="8">
    <source>
        <dbReference type="ARBA" id="ARBA00023136"/>
    </source>
</evidence>
<keyword evidence="7 11" id="KW-0406">Ion transport</keyword>
<dbReference type="GO" id="GO:0015280">
    <property type="term" value="F:ligand-gated sodium channel activity"/>
    <property type="evidence" value="ECO:0007669"/>
    <property type="project" value="TreeGrafter"/>
</dbReference>
<keyword evidence="6" id="KW-0915">Sodium</keyword>
<evidence type="ECO:0000256" key="9">
    <source>
        <dbReference type="ARBA" id="ARBA00023201"/>
    </source>
</evidence>
<feature type="transmembrane region" description="Helical" evidence="12">
    <location>
        <begin position="77"/>
        <end position="95"/>
    </location>
</feature>
<evidence type="ECO:0000256" key="6">
    <source>
        <dbReference type="ARBA" id="ARBA00023053"/>
    </source>
</evidence>
<keyword evidence="3 11" id="KW-0894">Sodium channel</keyword>
<keyword evidence="2 11" id="KW-0813">Transport</keyword>
<gene>
    <name evidence="14" type="primary">LOC106170322</name>
</gene>
<dbReference type="PANTHER" id="PTHR11690:SF300">
    <property type="entry name" value="PICKPOCKET PROTEIN 19"/>
    <property type="match status" value="1"/>
</dbReference>
<evidence type="ECO:0000256" key="4">
    <source>
        <dbReference type="ARBA" id="ARBA00022692"/>
    </source>
</evidence>
<dbReference type="FunCoup" id="A0A1S3J5F2">
    <property type="interactions" value="56"/>
</dbReference>
<dbReference type="OrthoDB" id="6109890at2759"/>
<proteinExistence type="inferred from homology"/>
<dbReference type="GeneID" id="106170322"/>
<reference evidence="14" key="1">
    <citation type="submission" date="2025-08" db="UniProtKB">
        <authorList>
            <consortium name="RefSeq"/>
        </authorList>
    </citation>
    <scope>IDENTIFICATION</scope>
    <source>
        <tissue evidence="14">Gonads</tissue>
    </source>
</reference>
<dbReference type="AlphaFoldDB" id="A0A1S3J5F2"/>
<dbReference type="PANTHER" id="PTHR11690">
    <property type="entry name" value="AMILORIDE-SENSITIVE SODIUM CHANNEL-RELATED"/>
    <property type="match status" value="1"/>
</dbReference>
<organism evidence="13 14">
    <name type="scientific">Lingula anatina</name>
    <name type="common">Brachiopod</name>
    <name type="synonym">Lingula unguis</name>
    <dbReference type="NCBI Taxonomy" id="7574"/>
    <lineage>
        <taxon>Eukaryota</taxon>
        <taxon>Metazoa</taxon>
        <taxon>Spiralia</taxon>
        <taxon>Lophotrochozoa</taxon>
        <taxon>Brachiopoda</taxon>
        <taxon>Linguliformea</taxon>
        <taxon>Lingulata</taxon>
        <taxon>Lingulida</taxon>
        <taxon>Linguloidea</taxon>
        <taxon>Lingulidae</taxon>
        <taxon>Lingula</taxon>
    </lineage>
</organism>
<comment type="subcellular location">
    <subcellularLocation>
        <location evidence="1">Membrane</location>
        <topology evidence="1">Multi-pass membrane protein</topology>
    </subcellularLocation>
</comment>
<keyword evidence="4 11" id="KW-0812">Transmembrane</keyword>
<evidence type="ECO:0000256" key="10">
    <source>
        <dbReference type="ARBA" id="ARBA00023303"/>
    </source>
</evidence>
<evidence type="ECO:0000256" key="12">
    <source>
        <dbReference type="SAM" id="Phobius"/>
    </source>
</evidence>
<evidence type="ECO:0000256" key="3">
    <source>
        <dbReference type="ARBA" id="ARBA00022461"/>
    </source>
</evidence>
<protein>
    <submittedName>
        <fullName evidence="14">Acid-sensing ion channel 1C-like</fullName>
    </submittedName>
</protein>
<keyword evidence="10 11" id="KW-0407">Ion channel</keyword>
<evidence type="ECO:0000256" key="2">
    <source>
        <dbReference type="ARBA" id="ARBA00022448"/>
    </source>
</evidence>
<evidence type="ECO:0000313" key="13">
    <source>
        <dbReference type="Proteomes" id="UP000085678"/>
    </source>
</evidence>
<dbReference type="InterPro" id="IPR001873">
    <property type="entry name" value="ENaC"/>
</dbReference>
<evidence type="ECO:0000313" key="14">
    <source>
        <dbReference type="RefSeq" id="XP_013405615.1"/>
    </source>
</evidence>
<dbReference type="Proteomes" id="UP000085678">
    <property type="component" value="Unplaced"/>
</dbReference>
<dbReference type="Gene3D" id="2.60.470.10">
    <property type="entry name" value="Acid-sensing ion channels like domains"/>
    <property type="match status" value="1"/>
</dbReference>
<dbReference type="GO" id="GO:0005886">
    <property type="term" value="C:plasma membrane"/>
    <property type="evidence" value="ECO:0007669"/>
    <property type="project" value="TreeGrafter"/>
</dbReference>
<keyword evidence="13" id="KW-1185">Reference proteome</keyword>
<comment type="similarity">
    <text evidence="11">Belongs to the amiloride-sensitive sodium channel (TC 1.A.6) family.</text>
</comment>
<dbReference type="InParanoid" id="A0A1S3J5F2"/>
<sequence length="467" mass="52407">MSVVHPFSLDYPETKSAFNKQSIGDTQKEQGWTNGPDKHKDEVVPTLKEEMVDFANNVSILGMKQIVNTKYSPVRRLIWLAFVLTGSAFLVFHLWNRIAYYLENPASVDVRFNYNDTIPFPTLTICNNNRFNVAKLSQNSQYNLASFFDFAVTPNFTGYDMDAYNWTAFYIDNQYTMVDIAPSYCSFNSEPCLSNLSLVETEMGTCLQFNGEGELKMVDGEGILHGLTMYLLANQYQYVPFTVTAGFTILLHDRGEVPQLSRLGLQIAPGESVNVAMKQFKVSNLPPPHGQCQDKSLKYFPKYTKLNCEAECGINRTIEKCGCRMHHFADVSDVRVCNPRDLRECDAVNSTAEIKARNCGCTEACRRTHYETSISHSKLSVLFMNTMVAQYNVPASFYAENLIALNIFYSDISVEEVVQQEAYSALTLFADIGGALGLVLGSTLMTAAEIVDFVLGVSLWKLFGLKV</sequence>
<dbReference type="RefSeq" id="XP_013405615.1">
    <property type="nucleotide sequence ID" value="XM_013550161.1"/>
</dbReference>
<evidence type="ECO:0000256" key="1">
    <source>
        <dbReference type="ARBA" id="ARBA00004141"/>
    </source>
</evidence>
<evidence type="ECO:0000256" key="11">
    <source>
        <dbReference type="RuleBase" id="RU000679"/>
    </source>
</evidence>
<dbReference type="Gene3D" id="1.10.287.770">
    <property type="entry name" value="YojJ-like"/>
    <property type="match status" value="1"/>
</dbReference>
<name>A0A1S3J5F2_LINAN</name>
<dbReference type="PRINTS" id="PR01078">
    <property type="entry name" value="AMINACHANNEL"/>
</dbReference>
<keyword evidence="5 12" id="KW-1133">Transmembrane helix</keyword>
<keyword evidence="8 12" id="KW-0472">Membrane</keyword>
<dbReference type="Pfam" id="PF00858">
    <property type="entry name" value="ASC"/>
    <property type="match status" value="1"/>
</dbReference>
<keyword evidence="9 11" id="KW-0739">Sodium transport</keyword>
<dbReference type="KEGG" id="lak:106170322"/>
<accession>A0A1S3J5F2</accession>
<evidence type="ECO:0000256" key="7">
    <source>
        <dbReference type="ARBA" id="ARBA00023065"/>
    </source>
</evidence>
<evidence type="ECO:0000256" key="5">
    <source>
        <dbReference type="ARBA" id="ARBA00022989"/>
    </source>
</evidence>